<proteinExistence type="predicted"/>
<dbReference type="InterPro" id="IPR020941">
    <property type="entry name" value="SUFU-like_domain"/>
</dbReference>
<dbReference type="RefSeq" id="WP_338099969.1">
    <property type="nucleotide sequence ID" value="NZ_JAWDKD010000020.1"/>
</dbReference>
<evidence type="ECO:0000313" key="5">
    <source>
        <dbReference type="Proteomes" id="UP001271789"/>
    </source>
</evidence>
<feature type="region of interest" description="Disordered" evidence="1">
    <location>
        <begin position="1"/>
        <end position="29"/>
    </location>
</feature>
<feature type="compositionally biased region" description="Acidic residues" evidence="1">
    <location>
        <begin position="16"/>
        <end position="29"/>
    </location>
</feature>
<feature type="domain" description="Immunity protein Imm33" evidence="3">
    <location>
        <begin position="280"/>
        <end position="364"/>
    </location>
</feature>
<dbReference type="Pfam" id="PF05076">
    <property type="entry name" value="SUFU"/>
    <property type="match status" value="1"/>
</dbReference>
<accession>A0AAE4MKL1</accession>
<evidence type="ECO:0000259" key="2">
    <source>
        <dbReference type="Pfam" id="PF05076"/>
    </source>
</evidence>
<feature type="compositionally biased region" description="Polar residues" evidence="1">
    <location>
        <begin position="1"/>
        <end position="10"/>
    </location>
</feature>
<evidence type="ECO:0000259" key="3">
    <source>
        <dbReference type="Pfam" id="PF09951"/>
    </source>
</evidence>
<feature type="domain" description="Suppressor of fused-like" evidence="2">
    <location>
        <begin position="73"/>
        <end position="244"/>
    </location>
</feature>
<comment type="caution">
    <text evidence="4">The sequence shown here is derived from an EMBL/GenBank/DDBJ whole genome shotgun (WGS) entry which is preliminary data.</text>
</comment>
<dbReference type="PANTHER" id="PTHR38743:SF2">
    <property type="entry name" value="DUF2185 DOMAIN-CONTAINING PROTEIN"/>
    <property type="match status" value="1"/>
</dbReference>
<gene>
    <name evidence="4" type="ORF">MsAg5_14300</name>
</gene>
<name>A0AAE4MKL1_9EURY</name>
<dbReference type="PANTHER" id="PTHR38743">
    <property type="entry name" value="SIMILAR TO GLYOXYLASE I FAMILY PROTEIN"/>
    <property type="match status" value="1"/>
</dbReference>
<dbReference type="SUPFAM" id="SSF103359">
    <property type="entry name" value="Suppressor of Fused, N-terminal domain"/>
    <property type="match status" value="1"/>
</dbReference>
<dbReference type="EMBL" id="JAWDKD010000020">
    <property type="protein sequence ID" value="MDV0447530.1"/>
    <property type="molecule type" value="Genomic_DNA"/>
</dbReference>
<protein>
    <recommendedName>
        <fullName evidence="6">DUF2185 domain-containing protein</fullName>
    </recommendedName>
</protein>
<evidence type="ECO:0000313" key="4">
    <source>
        <dbReference type="EMBL" id="MDV0447530.1"/>
    </source>
</evidence>
<dbReference type="Proteomes" id="UP001271789">
    <property type="component" value="Unassembled WGS sequence"/>
</dbReference>
<reference evidence="4" key="1">
    <citation type="submission" date="2023-06" db="EMBL/GenBank/DDBJ databases">
        <title>Genome sequence of Methanosarcinaceae archaeon Ag5.</title>
        <authorList>
            <person name="Protasov E."/>
            <person name="Platt K."/>
            <person name="Poehlein A."/>
            <person name="Daniel R."/>
            <person name="Brune A."/>
        </authorList>
    </citation>
    <scope>NUCLEOTIDE SEQUENCE</scope>
    <source>
        <strain evidence="4">Ag5</strain>
    </source>
</reference>
<evidence type="ECO:0000256" key="1">
    <source>
        <dbReference type="SAM" id="MobiDB-lite"/>
    </source>
</evidence>
<sequence length="373" mass="42589">MTNENENNNLPHADDFEIENFNENGGEDVGDDTDFEFSPELYEEDELAAVEEHIETYFGPFETVFHELVSPDIHVDICVIPPDKNIGRDFYTLVTTGMGAHLMNAPRELDDMKLKRAEMMVTLPADWDIQNSDEKYYWPLRWLKILARLPINSDTWLGWGHTIANGGPFADDTELAGVLLLNPYTDDGHVCVLPGGDDVNFYQIIPIYEEEMNYKMENSAEALLDLFGDADDDDALDHVIDVHRRNVCRFDAPPVRRQKNFKIATEDIQPLFDWNGPIGCIATDRITVDGFRVGFMYREESDYPEDSGWRFFAGDESDDYMADAANSDVYSLNTIANYDPEIMEFLEAGVGSAFFRGEDGTFLKDEGWRKEEE</sequence>
<evidence type="ECO:0008006" key="6">
    <source>
        <dbReference type="Google" id="ProtNLM"/>
    </source>
</evidence>
<organism evidence="4 5">
    <name type="scientific">Methanolapillus africanus</name>
    <dbReference type="NCBI Taxonomy" id="3028297"/>
    <lineage>
        <taxon>Archaea</taxon>
        <taxon>Methanobacteriati</taxon>
        <taxon>Methanobacteriota</taxon>
        <taxon>Stenosarchaea group</taxon>
        <taxon>Methanomicrobia</taxon>
        <taxon>Methanosarcinales</taxon>
        <taxon>Methanosarcinaceae</taxon>
        <taxon>Methanolapillus</taxon>
    </lineage>
</organism>
<keyword evidence="5" id="KW-1185">Reference proteome</keyword>
<dbReference type="AlphaFoldDB" id="A0AAE4MKL1"/>
<dbReference type="InterPro" id="IPR018689">
    <property type="entry name" value="Imm33_dom"/>
</dbReference>
<dbReference type="Pfam" id="PF09951">
    <property type="entry name" value="Imm33"/>
    <property type="match status" value="1"/>
</dbReference>
<dbReference type="InterPro" id="IPR037181">
    <property type="entry name" value="SUFU_N"/>
</dbReference>